<comment type="caution">
    <text evidence="4">The sequence shown here is derived from an EMBL/GenBank/DDBJ whole genome shotgun (WGS) entry which is preliminary data.</text>
</comment>
<evidence type="ECO:0000256" key="1">
    <source>
        <dbReference type="ARBA" id="ARBA00022737"/>
    </source>
</evidence>
<accession>A0A8H7DDQ5</accession>
<dbReference type="EMBL" id="JACAZI010000002">
    <property type="protein sequence ID" value="KAF7369207.1"/>
    <property type="molecule type" value="Genomic_DNA"/>
</dbReference>
<protein>
    <submittedName>
        <fullName evidence="4">NACHT domain-containing protein</fullName>
    </submittedName>
</protein>
<dbReference type="AlphaFoldDB" id="A0A8H7DDQ5"/>
<gene>
    <name evidence="4" type="ORF">MVEN_00248300</name>
</gene>
<sequence length="567" mass="63604">MASLRPPSASRASSSQAPLDRDDFCPSSNFESATGAAHPFTSGFQTDKVSDASINPSPWNGQPKTSINLNNNIYGEGIWLEVMAEEAAYEDRGGSGGAGQGPTVNYYIEAEDFTMNYRHGEPGLHLLYRAAADDAAHDSEDRYPQPRCHPETRKQILDVLWNWTKGIEPPTTLISECHILSSGCMVLLAPGNPQLRSLYAKCWKPMVPSGPASFSNEDICLVGMPKRLFATIAYQLALHCPDLNHHISRSVENNPSLVAKSLSIQLFKLIVEPCRRSNTNRALVVIIDGLDECEGHNIQQEFLCAIRRAVSERQLALRFLIASRPEPHIRETFSTQLRGVYCSVNIEQSFEDVRRYLLDEFARIRREHRGTMAMVPSPWPSPDIVNDLVWKSSGYFIYASTIIKFIDDRHFRPTERLEVVMGIKETDFGSPFAALDQLYAQILSQAHARPQLFKILTVIAAQIALPAGYLEQLLELDRGDVRLVLRSLHSVISGLEDEEAESSDWSLDWRIGVHHASFCDFLQDPARSGIFYVGDCLHQTELARHILKAFSYMNDILSPNQHDHVSQ</sequence>
<reference evidence="4" key="1">
    <citation type="submission" date="2020-05" db="EMBL/GenBank/DDBJ databases">
        <title>Mycena genomes resolve the evolution of fungal bioluminescence.</title>
        <authorList>
            <person name="Tsai I.J."/>
        </authorList>
    </citation>
    <scope>NUCLEOTIDE SEQUENCE</scope>
    <source>
        <strain evidence="4">CCC161011</strain>
    </source>
</reference>
<evidence type="ECO:0000259" key="3">
    <source>
        <dbReference type="Pfam" id="PF24883"/>
    </source>
</evidence>
<dbReference type="Proteomes" id="UP000620124">
    <property type="component" value="Unassembled WGS sequence"/>
</dbReference>
<evidence type="ECO:0000313" key="4">
    <source>
        <dbReference type="EMBL" id="KAF7369207.1"/>
    </source>
</evidence>
<name>A0A8H7DDQ5_9AGAR</name>
<feature type="domain" description="Nephrocystin 3-like N-terminal" evidence="3">
    <location>
        <begin position="226"/>
        <end position="324"/>
    </location>
</feature>
<dbReference type="PANTHER" id="PTHR10039:SF14">
    <property type="entry name" value="NACHT DOMAIN-CONTAINING PROTEIN"/>
    <property type="match status" value="1"/>
</dbReference>
<evidence type="ECO:0000256" key="2">
    <source>
        <dbReference type="SAM" id="MobiDB-lite"/>
    </source>
</evidence>
<feature type="compositionally biased region" description="Polar residues" evidence="2">
    <location>
        <begin position="42"/>
        <end position="67"/>
    </location>
</feature>
<proteinExistence type="predicted"/>
<dbReference type="Pfam" id="PF24883">
    <property type="entry name" value="NPHP3_N"/>
    <property type="match status" value="1"/>
</dbReference>
<dbReference type="InterPro" id="IPR056884">
    <property type="entry name" value="NPHP3-like_N"/>
</dbReference>
<keyword evidence="5" id="KW-1185">Reference proteome</keyword>
<keyword evidence="1" id="KW-0677">Repeat</keyword>
<organism evidence="4 5">
    <name type="scientific">Mycena venus</name>
    <dbReference type="NCBI Taxonomy" id="2733690"/>
    <lineage>
        <taxon>Eukaryota</taxon>
        <taxon>Fungi</taxon>
        <taxon>Dikarya</taxon>
        <taxon>Basidiomycota</taxon>
        <taxon>Agaricomycotina</taxon>
        <taxon>Agaricomycetes</taxon>
        <taxon>Agaricomycetidae</taxon>
        <taxon>Agaricales</taxon>
        <taxon>Marasmiineae</taxon>
        <taxon>Mycenaceae</taxon>
        <taxon>Mycena</taxon>
    </lineage>
</organism>
<evidence type="ECO:0000313" key="5">
    <source>
        <dbReference type="Proteomes" id="UP000620124"/>
    </source>
</evidence>
<dbReference type="PANTHER" id="PTHR10039">
    <property type="entry name" value="AMELOGENIN"/>
    <property type="match status" value="1"/>
</dbReference>
<feature type="compositionally biased region" description="Low complexity" evidence="2">
    <location>
        <begin position="1"/>
        <end position="18"/>
    </location>
</feature>
<dbReference type="OrthoDB" id="2899096at2759"/>
<feature type="region of interest" description="Disordered" evidence="2">
    <location>
        <begin position="1"/>
        <end position="67"/>
    </location>
</feature>